<name>A0A0E9QUX3_ANGAN</name>
<evidence type="ECO:0000313" key="1">
    <source>
        <dbReference type="EMBL" id="JAH19898.1"/>
    </source>
</evidence>
<sequence length="23" mass="2751">MTKMVKTCNCLRRWSDRKAPVNL</sequence>
<organism evidence="1">
    <name type="scientific">Anguilla anguilla</name>
    <name type="common">European freshwater eel</name>
    <name type="synonym">Muraena anguilla</name>
    <dbReference type="NCBI Taxonomy" id="7936"/>
    <lineage>
        <taxon>Eukaryota</taxon>
        <taxon>Metazoa</taxon>
        <taxon>Chordata</taxon>
        <taxon>Craniata</taxon>
        <taxon>Vertebrata</taxon>
        <taxon>Euteleostomi</taxon>
        <taxon>Actinopterygii</taxon>
        <taxon>Neopterygii</taxon>
        <taxon>Teleostei</taxon>
        <taxon>Anguilliformes</taxon>
        <taxon>Anguillidae</taxon>
        <taxon>Anguilla</taxon>
    </lineage>
</organism>
<dbReference type="EMBL" id="GBXM01088679">
    <property type="protein sequence ID" value="JAH19898.1"/>
    <property type="molecule type" value="Transcribed_RNA"/>
</dbReference>
<accession>A0A0E9QUX3</accession>
<proteinExistence type="predicted"/>
<dbReference type="AlphaFoldDB" id="A0A0E9QUX3"/>
<protein>
    <submittedName>
        <fullName evidence="1">Uncharacterized protein</fullName>
    </submittedName>
</protein>
<reference evidence="1" key="2">
    <citation type="journal article" date="2015" name="Fish Shellfish Immunol.">
        <title>Early steps in the European eel (Anguilla anguilla)-Vibrio vulnificus interaction in the gills: Role of the RtxA13 toxin.</title>
        <authorList>
            <person name="Callol A."/>
            <person name="Pajuelo D."/>
            <person name="Ebbesson L."/>
            <person name="Teles M."/>
            <person name="MacKenzie S."/>
            <person name="Amaro C."/>
        </authorList>
    </citation>
    <scope>NUCLEOTIDE SEQUENCE</scope>
</reference>
<reference evidence="1" key="1">
    <citation type="submission" date="2014-11" db="EMBL/GenBank/DDBJ databases">
        <authorList>
            <person name="Amaro Gonzalez C."/>
        </authorList>
    </citation>
    <scope>NUCLEOTIDE SEQUENCE</scope>
</reference>